<accession>A0A3A1NHD9</accession>
<dbReference type="AlphaFoldDB" id="A0A3A1NHD9"/>
<sequence length="707" mass="78650">MRIRLFPSKFVFNCNTFLILFFICTSGLKSQISNSDFVTTWKTDNQGGTNNTSVLIPTTGTGYNYDVDWDNDGTFDDFGITGDAAHDYGTTGTYTIRIRGSFPRIYIKDNNSAKDKIISVEQWGDIQWTSMSGAFQGAVNLVINATDIPDLSSVNDMSFMFRDAASFNQDISNWDVGNVTNMQYLFSNAVRFNQPLADWNVENVVNMRYMFSNASSFNQNINNWNVANVTNMEGMFGFDDPTDPFDLIQPDDIGFNQPLNDWNVGQVTNMKKMFLGAINFNLPLGDWNVSNVTNMEEMFRDADSFDQPLDSWDVGNVTNMRYMFSASPGPVFGGGPDYNFNQPLNSWNVSSVVTMYGMFAFTDKFDQPLNNWDVSNVTTLAFMFQEADAFDQPLNDWDVSSVTDLGGMFQGTAKFNQPLHGWNVGNVTLMDGLFDRAVSFNQSLESWNISSVTDMLNIFNGIKLSTDNYDRTLISWSTQTLQAGVEFNGGNSNYCEGEAGRATLINMFGWNIIDAGLDCSVFTLPYNNFIIETISETCSGSNNAQIIVNVLESMDYVANINDENYSFTSELLIEDLAPGDYSLCISVPSEAYEQCFALTLQAGTELSGKSNVEEGKTAVQISQGTAPYSVFVNGSELLKTRSKEFVLDADAMDLIEIKSSIPCEGTFRIENPYLITQVYPNPTKGALNIVLGENNVSLIELFSNQGL</sequence>
<dbReference type="Pfam" id="PF03382">
    <property type="entry name" value="DUF285"/>
    <property type="match status" value="3"/>
</dbReference>
<dbReference type="NCBIfam" id="TIGR02167">
    <property type="entry name" value="Liste_lipo_26"/>
    <property type="match status" value="4"/>
</dbReference>
<protein>
    <submittedName>
        <fullName evidence="1">BspA family leucine-rich repeat surface protein</fullName>
    </submittedName>
</protein>
<reference evidence="2 4" key="2">
    <citation type="submission" date="2019-07" db="EMBL/GenBank/DDBJ databases">
        <title>Draft genome of two Muricauda strains isolated from deep sea.</title>
        <authorList>
            <person name="Sun C."/>
        </authorList>
    </citation>
    <scope>NUCLEOTIDE SEQUENCE [LARGE SCALE GENOMIC DNA]</scope>
    <source>
        <strain evidence="2 4">72</strain>
    </source>
</reference>
<reference evidence="1 3" key="1">
    <citation type="submission" date="2018-08" db="EMBL/GenBank/DDBJ databases">
        <title>Proposal of Muricauda 72 sp.nov. and Muricauda NH166 sp.nov., isolated from seawater.</title>
        <authorList>
            <person name="Cheng H."/>
            <person name="Wu Y.-H."/>
            <person name="Guo L.-L."/>
            <person name="Xu X.-W."/>
        </authorList>
    </citation>
    <scope>NUCLEOTIDE SEQUENCE [LARGE SCALE GENOMIC DNA]</scope>
    <source>
        <strain evidence="1 3">72</strain>
    </source>
</reference>
<evidence type="ECO:0000313" key="3">
    <source>
        <dbReference type="Proteomes" id="UP000266691"/>
    </source>
</evidence>
<dbReference type="RefSeq" id="WP_119648601.1">
    <property type="nucleotide sequence ID" value="NZ_QXFI01000033.1"/>
</dbReference>
<evidence type="ECO:0000313" key="2">
    <source>
        <dbReference type="EMBL" id="TXJ92344.1"/>
    </source>
</evidence>
<evidence type="ECO:0000313" key="4">
    <source>
        <dbReference type="Proteomes" id="UP000321621"/>
    </source>
</evidence>
<comment type="caution">
    <text evidence="1">The sequence shown here is derived from an EMBL/GenBank/DDBJ whole genome shotgun (WGS) entry which is preliminary data.</text>
</comment>
<dbReference type="InterPro" id="IPR005046">
    <property type="entry name" value="DUF285"/>
</dbReference>
<dbReference type="Proteomes" id="UP000321621">
    <property type="component" value="Unassembled WGS sequence"/>
</dbReference>
<keyword evidence="4" id="KW-1185">Reference proteome</keyword>
<evidence type="ECO:0000313" key="1">
    <source>
        <dbReference type="EMBL" id="RIV43142.1"/>
    </source>
</evidence>
<name>A0A3A1NHD9_9FLAO</name>
<organism evidence="1 3">
    <name type="scientific">Flagellimonas pelagia</name>
    <dbReference type="NCBI Taxonomy" id="2306998"/>
    <lineage>
        <taxon>Bacteria</taxon>
        <taxon>Pseudomonadati</taxon>
        <taxon>Bacteroidota</taxon>
        <taxon>Flavobacteriia</taxon>
        <taxon>Flavobacteriales</taxon>
        <taxon>Flavobacteriaceae</taxon>
        <taxon>Flagellimonas</taxon>
    </lineage>
</organism>
<dbReference type="EMBL" id="VNWK01000033">
    <property type="protein sequence ID" value="TXJ92344.1"/>
    <property type="molecule type" value="Genomic_DNA"/>
</dbReference>
<dbReference type="InterPro" id="IPR011889">
    <property type="entry name" value="Liste_lipo_26"/>
</dbReference>
<gene>
    <name evidence="1" type="ORF">D2V05_16200</name>
    <name evidence="2" type="ORF">FQ017_16060</name>
</gene>
<dbReference type="OrthoDB" id="9813840at2"/>
<dbReference type="EMBL" id="QXFI01000033">
    <property type="protein sequence ID" value="RIV43142.1"/>
    <property type="molecule type" value="Genomic_DNA"/>
</dbReference>
<proteinExistence type="predicted"/>
<dbReference type="Proteomes" id="UP000266691">
    <property type="component" value="Unassembled WGS sequence"/>
</dbReference>